<sequence>MKAAHVPSQRPRDAKLLVVDSQGGLRHAPRAELAGFLQPGDVLVANDAATLPASLSGLHARTGQSIEVRLAGRRSLAVDDVREFTAIVFGAGDFHTRTEDRALPPELRAGDVLRLGPLTATVLRLLDHPRLIALRFEGVVDDIWAGIARHGKPIQYAHVGEPLALWDVWTRVAALPVAFEPPSAGFVIDWRLLSALKARGVVFATLTHAAGISSTGDEVLDRRLPLDEPYHLPAATVRAVTQARQRGGRVIALGTTVARALEHAASRPGGLRAGEGLADQRLGPQTQLRVVDGIVSGTHEPGTSHFELLRAFTSDAVLYRATDALERQGYLTHEFGDSVLIEREPAKVALAA</sequence>
<dbReference type="InterPro" id="IPR036100">
    <property type="entry name" value="QueA_sf"/>
</dbReference>
<keyword evidence="6" id="KW-1185">Reference proteome</keyword>
<dbReference type="Pfam" id="PF02547">
    <property type="entry name" value="Queuosine_synth"/>
    <property type="match status" value="1"/>
</dbReference>
<reference evidence="5 6" key="2">
    <citation type="submission" date="2018-12" db="EMBL/GenBank/DDBJ databases">
        <title>Rhizobacter gummiphilus sp. nov., a rubber-degrading bacterium isolated from the soil of a botanical garden in Japan.</title>
        <authorList>
            <person name="Shunsuke S.S."/>
        </authorList>
    </citation>
    <scope>NUCLEOTIDE SEQUENCE [LARGE SCALE GENOMIC DNA]</scope>
    <source>
        <strain evidence="5 6">S-16</strain>
    </source>
</reference>
<keyword evidence="2" id="KW-0808">Transferase</keyword>
<keyword evidence="3" id="KW-0949">S-adenosyl-L-methionine</keyword>
<dbReference type="PANTHER" id="PTHR30307:SF0">
    <property type="entry name" value="S-ADENOSYLMETHIONINE:TRNA RIBOSYLTRANSFERASE-ISOMERASE"/>
    <property type="match status" value="1"/>
</dbReference>
<dbReference type="SUPFAM" id="SSF111337">
    <property type="entry name" value="QueA-like"/>
    <property type="match status" value="1"/>
</dbReference>
<evidence type="ECO:0000313" key="5">
    <source>
        <dbReference type="EMBL" id="RQP22393.1"/>
    </source>
</evidence>
<dbReference type="OrthoDB" id="9783887at2"/>
<dbReference type="GO" id="GO:0051075">
    <property type="term" value="F:S-adenosylmethionine:tRNA ribosyltransferase-isomerase activity"/>
    <property type="evidence" value="ECO:0007669"/>
    <property type="project" value="TreeGrafter"/>
</dbReference>
<accession>A0A3N7HLF4</accession>
<dbReference type="Gene3D" id="2.40.10.240">
    <property type="entry name" value="QueA-like"/>
    <property type="match status" value="1"/>
</dbReference>
<proteinExistence type="predicted"/>
<organism evidence="5 6">
    <name type="scientific">Piscinibacter terrae</name>
    <dbReference type="NCBI Taxonomy" id="2496871"/>
    <lineage>
        <taxon>Bacteria</taxon>
        <taxon>Pseudomonadati</taxon>
        <taxon>Pseudomonadota</taxon>
        <taxon>Betaproteobacteria</taxon>
        <taxon>Burkholderiales</taxon>
        <taxon>Sphaerotilaceae</taxon>
        <taxon>Piscinibacter</taxon>
    </lineage>
</organism>
<evidence type="ECO:0000256" key="4">
    <source>
        <dbReference type="ARBA" id="ARBA00022785"/>
    </source>
</evidence>
<dbReference type="InterPro" id="IPR042119">
    <property type="entry name" value="QueA_dom2"/>
</dbReference>
<dbReference type="EMBL" id="QUSW01000007">
    <property type="protein sequence ID" value="RQP22393.1"/>
    <property type="molecule type" value="Genomic_DNA"/>
</dbReference>
<dbReference type="InterPro" id="IPR003699">
    <property type="entry name" value="QueA"/>
</dbReference>
<dbReference type="Proteomes" id="UP000267464">
    <property type="component" value="Unassembled WGS sequence"/>
</dbReference>
<dbReference type="GO" id="GO:0008616">
    <property type="term" value="P:tRNA queuosine(34) biosynthetic process"/>
    <property type="evidence" value="ECO:0007669"/>
    <property type="project" value="UniProtKB-KW"/>
</dbReference>
<evidence type="ECO:0000313" key="6">
    <source>
        <dbReference type="Proteomes" id="UP000267464"/>
    </source>
</evidence>
<protein>
    <recommendedName>
        <fullName evidence="7">S-adenosylmethionine:tRNA ribosyltransferase-isomerase</fullName>
    </recommendedName>
</protein>
<evidence type="ECO:0000256" key="1">
    <source>
        <dbReference type="ARBA" id="ARBA00022490"/>
    </source>
</evidence>
<evidence type="ECO:0008006" key="7">
    <source>
        <dbReference type="Google" id="ProtNLM"/>
    </source>
</evidence>
<dbReference type="InterPro" id="IPR042118">
    <property type="entry name" value="QueA_dom1"/>
</dbReference>
<dbReference type="AlphaFoldDB" id="A0A3N7HLF4"/>
<keyword evidence="4" id="KW-0671">Queuosine biosynthesis</keyword>
<keyword evidence="1" id="KW-0963">Cytoplasm</keyword>
<evidence type="ECO:0000256" key="3">
    <source>
        <dbReference type="ARBA" id="ARBA00022691"/>
    </source>
</evidence>
<dbReference type="Gene3D" id="3.40.1780.10">
    <property type="entry name" value="QueA-like"/>
    <property type="match status" value="2"/>
</dbReference>
<gene>
    <name evidence="5" type="ORF">DZC73_22325</name>
</gene>
<name>A0A3N7HLF4_9BURK</name>
<dbReference type="PANTHER" id="PTHR30307">
    <property type="entry name" value="S-ADENOSYLMETHIONINE:TRNA RIBOSYLTRANSFERASE-ISOMERASE"/>
    <property type="match status" value="1"/>
</dbReference>
<dbReference type="RefSeq" id="WP_124542612.1">
    <property type="nucleotide sequence ID" value="NZ_QUSW01000007.1"/>
</dbReference>
<evidence type="ECO:0000256" key="2">
    <source>
        <dbReference type="ARBA" id="ARBA00022679"/>
    </source>
</evidence>
<reference evidence="5 6" key="1">
    <citation type="submission" date="2018-08" db="EMBL/GenBank/DDBJ databases">
        <authorList>
            <person name="Khan S.A."/>
            <person name="Jeon C.O."/>
            <person name="Chun B.H."/>
            <person name="Jeong S.E."/>
        </authorList>
    </citation>
    <scope>NUCLEOTIDE SEQUENCE [LARGE SCALE GENOMIC DNA]</scope>
    <source>
        <strain evidence="5 6">S-16</strain>
    </source>
</reference>
<comment type="caution">
    <text evidence="5">The sequence shown here is derived from an EMBL/GenBank/DDBJ whole genome shotgun (WGS) entry which is preliminary data.</text>
</comment>